<protein>
    <submittedName>
        <fullName evidence="2">Uncharacterized protein</fullName>
    </submittedName>
</protein>
<feature type="region of interest" description="Disordered" evidence="1">
    <location>
        <begin position="307"/>
        <end position="374"/>
    </location>
</feature>
<feature type="compositionally biased region" description="Basic residues" evidence="1">
    <location>
        <begin position="356"/>
        <end position="366"/>
    </location>
</feature>
<reference evidence="2" key="1">
    <citation type="submission" date="2020-02" db="EMBL/GenBank/DDBJ databases">
        <authorList>
            <person name="Meier V. D."/>
        </authorList>
    </citation>
    <scope>NUCLEOTIDE SEQUENCE</scope>
    <source>
        <strain evidence="2">AVDCRST_MAG82</strain>
    </source>
</reference>
<feature type="non-terminal residue" evidence="2">
    <location>
        <position position="1"/>
    </location>
</feature>
<feature type="compositionally biased region" description="Low complexity" evidence="1">
    <location>
        <begin position="76"/>
        <end position="88"/>
    </location>
</feature>
<evidence type="ECO:0000256" key="1">
    <source>
        <dbReference type="SAM" id="MobiDB-lite"/>
    </source>
</evidence>
<dbReference type="EMBL" id="CADCVA010000311">
    <property type="protein sequence ID" value="CAA9434963.1"/>
    <property type="molecule type" value="Genomic_DNA"/>
</dbReference>
<feature type="region of interest" description="Disordered" evidence="1">
    <location>
        <begin position="185"/>
        <end position="207"/>
    </location>
</feature>
<feature type="compositionally biased region" description="Low complexity" evidence="1">
    <location>
        <begin position="193"/>
        <end position="207"/>
    </location>
</feature>
<feature type="compositionally biased region" description="Basic residues" evidence="1">
    <location>
        <begin position="65"/>
        <end position="75"/>
    </location>
</feature>
<feature type="region of interest" description="Disordered" evidence="1">
    <location>
        <begin position="65"/>
        <end position="95"/>
    </location>
</feature>
<feature type="region of interest" description="Disordered" evidence="1">
    <location>
        <begin position="1"/>
        <end position="48"/>
    </location>
</feature>
<accession>A0A6J4Q6I8</accession>
<name>A0A6J4Q6I8_9ACTN</name>
<proteinExistence type="predicted"/>
<organism evidence="2">
    <name type="scientific">uncultured Rubrobacteraceae bacterium</name>
    <dbReference type="NCBI Taxonomy" id="349277"/>
    <lineage>
        <taxon>Bacteria</taxon>
        <taxon>Bacillati</taxon>
        <taxon>Actinomycetota</taxon>
        <taxon>Rubrobacteria</taxon>
        <taxon>Rubrobacterales</taxon>
        <taxon>Rubrobacteraceae</taxon>
        <taxon>environmental samples</taxon>
    </lineage>
</organism>
<sequence>RGHHARFSGQAQLRGHPSGRNHRGARPAATDPDRLDDHLRRHDGGPIVAEARDVLRSAYAGLRNRGQRTLHHGAPRRSSPCRPLRPIRAPWPGTARQGRGITLAQRLGRHRRRSRHARVALRHGHRLRVAQGAIPALCDGPPRRIVGVHRGFSCARGGLRAHHYRPNPSARACRASAVGGPAGGRLAARDGVRGLTSSSPRRSGTRGCVRRGAVGELRRRARSRCGPLGYRHGRRAPRRPAPAQRCLRVPWLARWRGPQRAGDHPAALRRRPRAPCGDQRRLLRVRAALPRARRPLQALADPRADLDHPRRVRGRPGVAGARKTRRPARRMVANRWTSDGVGRRVRRGDLRPDRRVRPRPRYRRAARVPVASEL</sequence>
<gene>
    <name evidence="2" type="ORF">AVDCRST_MAG82-2397</name>
</gene>
<feature type="compositionally biased region" description="Basic and acidic residues" evidence="1">
    <location>
        <begin position="31"/>
        <end position="48"/>
    </location>
</feature>
<dbReference type="AlphaFoldDB" id="A0A6J4Q6I8"/>
<feature type="non-terminal residue" evidence="2">
    <location>
        <position position="374"/>
    </location>
</feature>
<evidence type="ECO:0000313" key="2">
    <source>
        <dbReference type="EMBL" id="CAA9434963.1"/>
    </source>
</evidence>